<dbReference type="OrthoDB" id="1298874at2759"/>
<dbReference type="Proteomes" id="UP000516437">
    <property type="component" value="Chromosome 7"/>
</dbReference>
<organism evidence="2 3">
    <name type="scientific">Morella rubra</name>
    <name type="common">Chinese bayberry</name>
    <dbReference type="NCBI Taxonomy" id="262757"/>
    <lineage>
        <taxon>Eukaryota</taxon>
        <taxon>Viridiplantae</taxon>
        <taxon>Streptophyta</taxon>
        <taxon>Embryophyta</taxon>
        <taxon>Tracheophyta</taxon>
        <taxon>Spermatophyta</taxon>
        <taxon>Magnoliopsida</taxon>
        <taxon>eudicotyledons</taxon>
        <taxon>Gunneridae</taxon>
        <taxon>Pentapetalae</taxon>
        <taxon>rosids</taxon>
        <taxon>fabids</taxon>
        <taxon>Fagales</taxon>
        <taxon>Myricaceae</taxon>
        <taxon>Morella</taxon>
    </lineage>
</organism>
<feature type="region of interest" description="Disordered" evidence="1">
    <location>
        <begin position="1"/>
        <end position="20"/>
    </location>
</feature>
<dbReference type="EMBL" id="RXIC02000025">
    <property type="protein sequence ID" value="KAB1205404.1"/>
    <property type="molecule type" value="Genomic_DNA"/>
</dbReference>
<evidence type="ECO:0008006" key="4">
    <source>
        <dbReference type="Google" id="ProtNLM"/>
    </source>
</evidence>
<proteinExistence type="predicted"/>
<dbReference type="AlphaFoldDB" id="A0A6A1UY95"/>
<accession>A0A6A1UY95</accession>
<name>A0A6A1UY95_9ROSI</name>
<evidence type="ECO:0000256" key="1">
    <source>
        <dbReference type="SAM" id="MobiDB-lite"/>
    </source>
</evidence>
<evidence type="ECO:0000313" key="3">
    <source>
        <dbReference type="Proteomes" id="UP000516437"/>
    </source>
</evidence>
<comment type="caution">
    <text evidence="2">The sequence shown here is derived from an EMBL/GenBank/DDBJ whole genome shotgun (WGS) entry which is preliminary data.</text>
</comment>
<evidence type="ECO:0000313" key="2">
    <source>
        <dbReference type="EMBL" id="KAB1205404.1"/>
    </source>
</evidence>
<gene>
    <name evidence="2" type="ORF">CJ030_MR7G010655</name>
</gene>
<protein>
    <recommendedName>
        <fullName evidence="4">Retrotransposon gag domain-containing protein</fullName>
    </recommendedName>
</protein>
<keyword evidence="3" id="KW-1185">Reference proteome</keyword>
<sequence length="124" mass="14510">MAEDRRQRHPSPGDPETVEIPRSRRALDFPAFHGRDAAGWLHRVHDYFTYYETQPQERLLITLCYLEGEHLDWPFGSMEHSAGCFTSWDIFVENYMAWFGRTPPPSTSTHTAKNSDNIDRIIKK</sequence>
<reference evidence="2 3" key="1">
    <citation type="journal article" date="2019" name="Plant Biotechnol. J.">
        <title>The red bayberry genome and genetic basis of sex determination.</title>
        <authorList>
            <person name="Jia H.M."/>
            <person name="Jia H.J."/>
            <person name="Cai Q.L."/>
            <person name="Wang Y."/>
            <person name="Zhao H.B."/>
            <person name="Yang W.F."/>
            <person name="Wang G.Y."/>
            <person name="Li Y.H."/>
            <person name="Zhan D.L."/>
            <person name="Shen Y.T."/>
            <person name="Niu Q.F."/>
            <person name="Chang L."/>
            <person name="Qiu J."/>
            <person name="Zhao L."/>
            <person name="Xie H.B."/>
            <person name="Fu W.Y."/>
            <person name="Jin J."/>
            <person name="Li X.W."/>
            <person name="Jiao Y."/>
            <person name="Zhou C.C."/>
            <person name="Tu T."/>
            <person name="Chai C.Y."/>
            <person name="Gao J.L."/>
            <person name="Fan L.J."/>
            <person name="van de Weg E."/>
            <person name="Wang J.Y."/>
            <person name="Gao Z.S."/>
        </authorList>
    </citation>
    <scope>NUCLEOTIDE SEQUENCE [LARGE SCALE GENOMIC DNA]</scope>
    <source>
        <tissue evidence="2">Leaves</tissue>
    </source>
</reference>